<accession>Q35680</accession>
<dbReference type="AlphaFoldDB" id="Q35680"/>
<protein>
    <submittedName>
        <fullName evidence="2">ATPase gamma subunit</fullName>
    </submittedName>
</protein>
<reference evidence="2" key="3">
    <citation type="submission" date="1995-06" db="EMBL/GenBank/DDBJ databases">
        <title>An mRNA encoding a homologue of the gamma subunit of mitochondrial ATPase accumulates in response to cytokinin treatment of leaves in Phaseolus vulgaris L.</title>
        <authorList>
            <person name="McDaniel K.L."/>
            <person name="Lightfoot D.A."/>
        </authorList>
    </citation>
    <scope>NUCLEOTIDE SEQUENCE</scope>
    <source>
        <strain evidence="2">Tendergreen</strain>
        <tissue evidence="2">Leaf</tissue>
    </source>
</reference>
<name>Q35680_PHAVU</name>
<dbReference type="PIR" id="T10855">
    <property type="entry name" value="T10855"/>
</dbReference>
<reference evidence="2" key="2">
    <citation type="thesis" date="1995" institute="Plant and Soil Science" country="Southern Illinois University at Carbondale">
        <title>Cytokinin modulation of gene specific mRNA abundance.</title>
        <authorList>
            <person name="McDaniel K.L."/>
            <person name="Lightfoot D.A."/>
        </authorList>
    </citation>
    <scope>NUCLEOTIDE SEQUENCE</scope>
    <source>
        <strain evidence="2">Tendergreen</strain>
        <tissue evidence="2">Leaf</tissue>
    </source>
</reference>
<sequence length="89" mass="10341">RVIIFCKNTGNAVDYTAQDIQSFIPPHTSYVRLFCSLRVSHFSLQMTVHSLMPFCTLLCRIIFESGIFLVHLCVMFLINIMIKYSYSKQ</sequence>
<keyword evidence="1" id="KW-0472">Membrane</keyword>
<feature type="non-terminal residue" evidence="2">
    <location>
        <position position="1"/>
    </location>
</feature>
<organism evidence="2">
    <name type="scientific">Phaseolus vulgaris</name>
    <name type="common">Kidney bean</name>
    <name type="synonym">French bean</name>
    <dbReference type="NCBI Taxonomy" id="3885"/>
    <lineage>
        <taxon>Eukaryota</taxon>
        <taxon>Viridiplantae</taxon>
        <taxon>Streptophyta</taxon>
        <taxon>Embryophyta</taxon>
        <taxon>Tracheophyta</taxon>
        <taxon>Spermatophyta</taxon>
        <taxon>Magnoliopsida</taxon>
        <taxon>eudicotyledons</taxon>
        <taxon>Gunneridae</taxon>
        <taxon>Pentapetalae</taxon>
        <taxon>rosids</taxon>
        <taxon>fabids</taxon>
        <taxon>Fabales</taxon>
        <taxon>Fabaceae</taxon>
        <taxon>Papilionoideae</taxon>
        <taxon>50 kb inversion clade</taxon>
        <taxon>NPAAA clade</taxon>
        <taxon>indigoferoid/millettioid clade</taxon>
        <taxon>Phaseoleae</taxon>
        <taxon>Phaseolus</taxon>
    </lineage>
</organism>
<keyword evidence="1" id="KW-0812">Transmembrane</keyword>
<proteinExistence type="evidence at transcript level"/>
<feature type="transmembrane region" description="Helical" evidence="1">
    <location>
        <begin position="61"/>
        <end position="82"/>
    </location>
</feature>
<evidence type="ECO:0000256" key="1">
    <source>
        <dbReference type="SAM" id="Phobius"/>
    </source>
</evidence>
<evidence type="ECO:0000313" key="2">
    <source>
        <dbReference type="EMBL" id="AAB97284.1"/>
    </source>
</evidence>
<keyword evidence="1" id="KW-1133">Transmembrane helix</keyword>
<dbReference type="EMBL" id="U28921">
    <property type="protein sequence ID" value="AAB97284.1"/>
    <property type="molecule type" value="mRNA"/>
</dbReference>
<reference evidence="2" key="1">
    <citation type="journal article" date="1994" name="Plant Physiol.">
        <title>Cytokinin responsive genes in Phaseolus sp.</title>
        <authorList>
            <person name="McDaniel K.L."/>
            <person name="Lightfoot D.A."/>
        </authorList>
    </citation>
    <scope>NUCLEOTIDE SEQUENCE</scope>
    <source>
        <strain evidence="2">Tendergreen</strain>
        <tissue evidence="2">Leaf</tissue>
    </source>
</reference>